<dbReference type="Pfam" id="PF14912">
    <property type="entry name" value="THEG"/>
    <property type="match status" value="3"/>
</dbReference>
<name>A0A1U7UTR3_CARSF</name>
<protein>
    <submittedName>
        <fullName evidence="4">Testicular haploid expressed gene protein-like</fullName>
    </submittedName>
</protein>
<dbReference type="OrthoDB" id="25466at2759"/>
<sequence length="436" mass="48051">MRCFACNGGLLSFPRNQPPWKADTGSRRGGHEVPAVLWSDKNVAFLTCGLPTMTLIALCPPWTAILQDFSVVGGQVPSAAGTGVVRDSKGAPHVTQVQRGGQHPSDAPAGEIPASPRGAAGPREGPRGASSSSARSPAKVKFRICQSFFSRKRIQDLSKPKKQWGIPDRKLFWGNQDPIHPVSQSALKVQLTKRLEMLAQPKKVSCHYIPNRAQYYYSCGRESVIWAISPPALVSQPSRRIQRLAQPKRFKRRYLPNRPFSDYITRDSLPLSDPSPRILRLSIAKGTDPDYVPPKEIETKISISALSAVASPRIVDLAHPRIKLEGLCYERQRNDLPIRPIAPAALQANASPRTIALAKPKSLHQDYLPARDAHWAVSSAAIHSKVSPRIQELANPNKRASMHIVYYDPAVFKVKAAALKARCSQRIQELAEPVTR</sequence>
<dbReference type="InterPro" id="IPR042401">
    <property type="entry name" value="SPMAP2-like"/>
</dbReference>
<gene>
    <name evidence="4" type="primary">THEGL</name>
</gene>
<feature type="region of interest" description="Disordered" evidence="2">
    <location>
        <begin position="81"/>
        <end position="138"/>
    </location>
</feature>
<dbReference type="PANTHER" id="PTHR15901:SF15">
    <property type="entry name" value="TESTICULAR HAPLOID EXPRESSED GENE PROTEIN-LIKE"/>
    <property type="match status" value="1"/>
</dbReference>
<evidence type="ECO:0000313" key="4">
    <source>
        <dbReference type="RefSeq" id="XP_008068752.2"/>
    </source>
</evidence>
<dbReference type="InterPro" id="IPR006623">
    <property type="entry name" value="THEG"/>
</dbReference>
<dbReference type="STRING" id="1868482.ENSTSYP00000032183"/>
<accession>A0A1U7UTR3</accession>
<dbReference type="CTD" id="100506564"/>
<evidence type="ECO:0000256" key="2">
    <source>
        <dbReference type="SAM" id="MobiDB-lite"/>
    </source>
</evidence>
<dbReference type="Proteomes" id="UP000189704">
    <property type="component" value="Unplaced"/>
</dbReference>
<keyword evidence="3" id="KW-1185">Reference proteome</keyword>
<dbReference type="SMART" id="SM00705">
    <property type="entry name" value="THEG"/>
    <property type="match status" value="7"/>
</dbReference>
<evidence type="ECO:0000313" key="3">
    <source>
        <dbReference type="Proteomes" id="UP000189704"/>
    </source>
</evidence>
<feature type="compositionally biased region" description="Low complexity" evidence="2">
    <location>
        <begin position="113"/>
        <end position="137"/>
    </location>
</feature>
<dbReference type="AlphaFoldDB" id="A0A1U7UTR3"/>
<dbReference type="KEGG" id="csyr:103273120"/>
<dbReference type="GeneID" id="103273120"/>
<evidence type="ECO:0000256" key="1">
    <source>
        <dbReference type="ARBA" id="ARBA00022737"/>
    </source>
</evidence>
<keyword evidence="1" id="KW-0677">Repeat</keyword>
<organism evidence="3 4">
    <name type="scientific">Carlito syrichta</name>
    <name type="common">Philippine tarsier</name>
    <name type="synonym">Tarsius syrichta</name>
    <dbReference type="NCBI Taxonomy" id="1868482"/>
    <lineage>
        <taxon>Eukaryota</taxon>
        <taxon>Metazoa</taxon>
        <taxon>Chordata</taxon>
        <taxon>Craniata</taxon>
        <taxon>Vertebrata</taxon>
        <taxon>Euteleostomi</taxon>
        <taxon>Mammalia</taxon>
        <taxon>Eutheria</taxon>
        <taxon>Euarchontoglires</taxon>
        <taxon>Primates</taxon>
        <taxon>Haplorrhini</taxon>
        <taxon>Tarsiiformes</taxon>
        <taxon>Tarsiidae</taxon>
        <taxon>Carlito</taxon>
    </lineage>
</organism>
<dbReference type="RefSeq" id="XP_008068752.2">
    <property type="nucleotide sequence ID" value="XM_008070561.2"/>
</dbReference>
<proteinExistence type="predicted"/>
<reference evidence="4" key="1">
    <citation type="submission" date="2025-08" db="UniProtKB">
        <authorList>
            <consortium name="RefSeq"/>
        </authorList>
    </citation>
    <scope>IDENTIFICATION</scope>
</reference>
<dbReference type="PANTHER" id="PTHR15901">
    <property type="entry name" value="TESTICULAR HAPLOID EXPRESSED GENE PROTEIN"/>
    <property type="match status" value="1"/>
</dbReference>